<gene>
    <name evidence="3" type="ORF">B0T11DRAFT_354974</name>
</gene>
<dbReference type="PANTHER" id="PTHR33928:SF2">
    <property type="entry name" value="PECTATE LYASE SUPERFAMILY PROTEIN DOMAIN-CONTAINING PROTEIN-RELATED"/>
    <property type="match status" value="1"/>
</dbReference>
<comment type="caution">
    <text evidence="3">The sequence shown here is derived from an EMBL/GenBank/DDBJ whole genome shotgun (WGS) entry which is preliminary data.</text>
</comment>
<keyword evidence="3" id="KW-0456">Lyase</keyword>
<evidence type="ECO:0000256" key="1">
    <source>
        <dbReference type="SAM" id="Coils"/>
    </source>
</evidence>
<keyword evidence="4" id="KW-1185">Reference proteome</keyword>
<dbReference type="InterPro" id="IPR039279">
    <property type="entry name" value="QRT3-like"/>
</dbReference>
<evidence type="ECO:0000313" key="4">
    <source>
        <dbReference type="Proteomes" id="UP000813385"/>
    </source>
</evidence>
<dbReference type="InterPro" id="IPR012334">
    <property type="entry name" value="Pectin_lyas_fold"/>
</dbReference>
<dbReference type="CDD" id="cd23668">
    <property type="entry name" value="GH55_beta13glucanase-like"/>
    <property type="match status" value="1"/>
</dbReference>
<dbReference type="PANTHER" id="PTHR33928">
    <property type="entry name" value="POLYGALACTURONASE QRT3"/>
    <property type="match status" value="1"/>
</dbReference>
<dbReference type="GO" id="GO:0016829">
    <property type="term" value="F:lyase activity"/>
    <property type="evidence" value="ECO:0007669"/>
    <property type="project" value="UniProtKB-KW"/>
</dbReference>
<reference evidence="3" key="1">
    <citation type="journal article" date="2021" name="Nat. Commun.">
        <title>Genetic determinants of endophytism in the Arabidopsis root mycobiome.</title>
        <authorList>
            <person name="Mesny F."/>
            <person name="Miyauchi S."/>
            <person name="Thiergart T."/>
            <person name="Pickel B."/>
            <person name="Atanasova L."/>
            <person name="Karlsson M."/>
            <person name="Huettel B."/>
            <person name="Barry K.W."/>
            <person name="Haridas S."/>
            <person name="Chen C."/>
            <person name="Bauer D."/>
            <person name="Andreopoulos W."/>
            <person name="Pangilinan J."/>
            <person name="LaButti K."/>
            <person name="Riley R."/>
            <person name="Lipzen A."/>
            <person name="Clum A."/>
            <person name="Drula E."/>
            <person name="Henrissat B."/>
            <person name="Kohler A."/>
            <person name="Grigoriev I.V."/>
            <person name="Martin F.M."/>
            <person name="Hacquard S."/>
        </authorList>
    </citation>
    <scope>NUCLEOTIDE SEQUENCE</scope>
    <source>
        <strain evidence="3">MPI-CAGE-AT-0016</strain>
    </source>
</reference>
<protein>
    <submittedName>
        <fullName evidence="3">Pectate lyase superfamily protein-domain-containing protein</fullName>
    </submittedName>
</protein>
<organism evidence="3 4">
    <name type="scientific">Plectosphaerella cucumerina</name>
    <dbReference type="NCBI Taxonomy" id="40658"/>
    <lineage>
        <taxon>Eukaryota</taxon>
        <taxon>Fungi</taxon>
        <taxon>Dikarya</taxon>
        <taxon>Ascomycota</taxon>
        <taxon>Pezizomycotina</taxon>
        <taxon>Sordariomycetes</taxon>
        <taxon>Hypocreomycetidae</taxon>
        <taxon>Glomerellales</taxon>
        <taxon>Plectosphaerellaceae</taxon>
        <taxon>Plectosphaerella</taxon>
    </lineage>
</organism>
<dbReference type="AlphaFoldDB" id="A0A8K0TB23"/>
<feature type="domain" description="Rhamnogalacturonase A/B/Epimerase-like pectate lyase" evidence="2">
    <location>
        <begin position="173"/>
        <end position="403"/>
    </location>
</feature>
<dbReference type="OrthoDB" id="1046782at2759"/>
<evidence type="ECO:0000313" key="3">
    <source>
        <dbReference type="EMBL" id="KAH7358317.1"/>
    </source>
</evidence>
<dbReference type="EMBL" id="JAGPXD010000004">
    <property type="protein sequence ID" value="KAH7358317.1"/>
    <property type="molecule type" value="Genomic_DNA"/>
</dbReference>
<proteinExistence type="predicted"/>
<name>A0A8K0TB23_9PEZI</name>
<dbReference type="Gene3D" id="2.160.20.10">
    <property type="entry name" value="Single-stranded right-handed beta-helix, Pectin lyase-like"/>
    <property type="match status" value="2"/>
</dbReference>
<feature type="domain" description="Rhamnogalacturonase A/B/Epimerase-like pectate lyase" evidence="2">
    <location>
        <begin position="543"/>
        <end position="608"/>
    </location>
</feature>
<dbReference type="InterPro" id="IPR024535">
    <property type="entry name" value="RHGA/B-epi-like_pectate_lyase"/>
</dbReference>
<dbReference type="SUPFAM" id="SSF51126">
    <property type="entry name" value="Pectin lyase-like"/>
    <property type="match status" value="2"/>
</dbReference>
<dbReference type="Proteomes" id="UP000813385">
    <property type="component" value="Unassembled WGS sequence"/>
</dbReference>
<feature type="coiled-coil region" evidence="1">
    <location>
        <begin position="49"/>
        <end position="76"/>
    </location>
</feature>
<evidence type="ECO:0000259" key="2">
    <source>
        <dbReference type="Pfam" id="PF12708"/>
    </source>
</evidence>
<dbReference type="Pfam" id="PF12708">
    <property type="entry name" value="Pect-lyase_RHGA_epim"/>
    <property type="match status" value="2"/>
</dbReference>
<dbReference type="GO" id="GO:0004650">
    <property type="term" value="F:polygalacturonase activity"/>
    <property type="evidence" value="ECO:0007669"/>
    <property type="project" value="InterPro"/>
</dbReference>
<accession>A0A8K0TB23</accession>
<dbReference type="InterPro" id="IPR011050">
    <property type="entry name" value="Pectin_lyase_fold/virulence"/>
</dbReference>
<keyword evidence="1" id="KW-0175">Coiled coil</keyword>
<sequence length="1061" mass="116011">MPAPERLGVELVLQRTKASTYNLLRTRALSSSSLTSSDSGDGPLTDRLRNVTETDLRQAREIVDQAIEEAAVLNQKRFENPRRNNYKLQDGTKIYDRDMTEDETPLLAITEEIAEAAALVAEAEVFGDDLKLNNTMPSLGIKETRQNSGYWMEGLKHQGSWPWGKNPASFKVFRNVKDYGAKGDGVTDDTKAIRKAVEESGMCGDGCYSSTTHGAIIYFPSGTYLVSSTIEKHYGTQLIGNPKNRPIMKAAKSFVGLGIFSTNKYYGDGQLDEAKQDHAWHINTGIFWGQIRNFVIDITGADKKVMMTGIHYQVSQATSLQYVDFKASTDADAEQRSIFAENGSGGHMSDIVITGGKFGIYGGNQQFTGQRIKFRNIRTAVQLVWDWGWTWKTIVVDGCGTGFKLVSEDGSHGIGGALIVDSVIKHTKTAIAMYSPTQELGKGTTGLTLDNVRFENVQVMIDEVDTGGKSVRTQKLDTGNKNIDLWILGRSYQNNTLGKDLIQETKSSRLGSLTDKSNPFALLKQPYFERPKPQYESASAGDFVSTKSASCKGDGKTDDTRCLQGVIDGAAKSRKIVFVDAGTYILTDTLHIPPGSRIVGENWAQLAATGSNFGDETKPRAVIRVGNAGDKGTIELQDLIFTSKGQTPGALFVEWNIEADGPGTAAMWDCHVRVGGTDGSGLTSTKCPPVRSGVAPGCKGGSMMMHLTKTGSIYMENAWLWVADHDLDDPTFTDNNNKMTQTSVYVARGFLIESTKPTWLYGTSSEHSVFYQYEFFKASNVLAGMIQTEQPYYQPTPPAPAPFEKSIGAFKGDPPFRCTEKEPCDSGWGLRVIDSNDITILGAGLYSWFSTYSQDCLTASKCQRTMAELGGNKGRIIIHNLVTIGAVNMMMADSKLITAKDNRAVNFHPFWSQISRFEARDICVPLTDSAAMSCGDDYMNVGYDASDCQSGQGKIICCKENAAPETCMWRANLGDVKTDCAGHCLRGEVALYESDKGGLMSDSESGKCLRGKKTFCCKHRGFPALTSGCEWVQPTTAWYVSAPVPISSHHDASDTVELTSW</sequence>